<evidence type="ECO:0000313" key="1">
    <source>
        <dbReference type="EMBL" id="CAG6524083.1"/>
    </source>
</evidence>
<organism evidence="1">
    <name type="scientific">Culex pipiens</name>
    <name type="common">House mosquito</name>
    <dbReference type="NCBI Taxonomy" id="7175"/>
    <lineage>
        <taxon>Eukaryota</taxon>
        <taxon>Metazoa</taxon>
        <taxon>Ecdysozoa</taxon>
        <taxon>Arthropoda</taxon>
        <taxon>Hexapoda</taxon>
        <taxon>Insecta</taxon>
        <taxon>Pterygota</taxon>
        <taxon>Neoptera</taxon>
        <taxon>Endopterygota</taxon>
        <taxon>Diptera</taxon>
        <taxon>Nematocera</taxon>
        <taxon>Culicoidea</taxon>
        <taxon>Culicidae</taxon>
        <taxon>Culicinae</taxon>
        <taxon>Culicini</taxon>
        <taxon>Culex</taxon>
        <taxon>Culex</taxon>
    </lineage>
</organism>
<dbReference type="EMBL" id="HBUE01188913">
    <property type="protein sequence ID" value="CAG6524083.1"/>
    <property type="molecule type" value="Transcribed_RNA"/>
</dbReference>
<reference evidence="1" key="1">
    <citation type="submission" date="2021-05" db="EMBL/GenBank/DDBJ databases">
        <authorList>
            <person name="Alioto T."/>
            <person name="Alioto T."/>
            <person name="Gomez Garrido J."/>
        </authorList>
    </citation>
    <scope>NUCLEOTIDE SEQUENCE</scope>
</reference>
<accession>A0A8D8GXX6</accession>
<dbReference type="EMBL" id="HBUE01294711">
    <property type="protein sequence ID" value="CAG6575758.1"/>
    <property type="molecule type" value="Transcribed_RNA"/>
</dbReference>
<protein>
    <submittedName>
        <fullName evidence="1">(northern house mosquito) hypothetical protein</fullName>
    </submittedName>
</protein>
<sequence length="99" mass="11585">MLPRCVHGGDPAGQQLLKHILWRNHVQEAWIIRYHLQQLRPNVPFQKTLLLGRLRQHLRHPKLGVTNRRPHRLRVGKLHDHIALAEPGHSFDAWSVMLA</sequence>
<dbReference type="AlphaFoldDB" id="A0A8D8GXX6"/>
<proteinExistence type="predicted"/>
<name>A0A8D8GXX6_CULPI</name>
<dbReference type="EMBL" id="HBUE01029215">
    <property type="protein sequence ID" value="CAG6455722.1"/>
    <property type="molecule type" value="Transcribed_RNA"/>
</dbReference>